<dbReference type="EMBL" id="JBJJXI010000172">
    <property type="protein sequence ID" value="KAL3384463.1"/>
    <property type="molecule type" value="Genomic_DNA"/>
</dbReference>
<dbReference type="AlphaFoldDB" id="A0ABD2VUX3"/>
<evidence type="ECO:0000313" key="2">
    <source>
        <dbReference type="Proteomes" id="UP001627154"/>
    </source>
</evidence>
<reference evidence="1 2" key="1">
    <citation type="journal article" date="2024" name="bioRxiv">
        <title>A reference genome for Trichogramma kaykai: A tiny desert-dwelling parasitoid wasp with competing sex-ratio distorters.</title>
        <authorList>
            <person name="Culotta J."/>
            <person name="Lindsey A.R."/>
        </authorList>
    </citation>
    <scope>NUCLEOTIDE SEQUENCE [LARGE SCALE GENOMIC DNA]</scope>
    <source>
        <strain evidence="1 2">KSX58</strain>
    </source>
</reference>
<protein>
    <submittedName>
        <fullName evidence="1">Uncharacterized protein</fullName>
    </submittedName>
</protein>
<comment type="caution">
    <text evidence="1">The sequence shown here is derived from an EMBL/GenBank/DDBJ whole genome shotgun (WGS) entry which is preliminary data.</text>
</comment>
<accession>A0ABD2VUX3</accession>
<gene>
    <name evidence="1" type="ORF">TKK_019773</name>
</gene>
<evidence type="ECO:0000313" key="1">
    <source>
        <dbReference type="EMBL" id="KAL3384463.1"/>
    </source>
</evidence>
<keyword evidence="2" id="KW-1185">Reference proteome</keyword>
<dbReference type="Proteomes" id="UP001627154">
    <property type="component" value="Unassembled WGS sequence"/>
</dbReference>
<name>A0ABD2VUX3_9HYME</name>
<sequence length="281" mass="31592">MICSNRAKRRIPCEIVIFTRITLHIAAELSGSSSETYKHVCAHRKSAVRCSSSICELERSRGRAEKSNKTSSELLLQLLQLRLATPRAAAGGSSQVSYARRSSLSTHMRDDVNIRRSHCRTAARARKPDFNCRSNYNASETLTYVCMKIHTYNAFMSIIIISCKMCRGGVLRACNNIPRLGTRRKSKKKEKMCDKAETRAKQAPSHTCMYRCSTTTTTTLRCTLYIQFQLRHAEKLAPQVSTSKISKQSNKVSLSTPNLAWSLALAYAREQIKTKLAATFI</sequence>
<organism evidence="1 2">
    <name type="scientific">Trichogramma kaykai</name>
    <dbReference type="NCBI Taxonomy" id="54128"/>
    <lineage>
        <taxon>Eukaryota</taxon>
        <taxon>Metazoa</taxon>
        <taxon>Ecdysozoa</taxon>
        <taxon>Arthropoda</taxon>
        <taxon>Hexapoda</taxon>
        <taxon>Insecta</taxon>
        <taxon>Pterygota</taxon>
        <taxon>Neoptera</taxon>
        <taxon>Endopterygota</taxon>
        <taxon>Hymenoptera</taxon>
        <taxon>Apocrita</taxon>
        <taxon>Proctotrupomorpha</taxon>
        <taxon>Chalcidoidea</taxon>
        <taxon>Trichogrammatidae</taxon>
        <taxon>Trichogramma</taxon>
    </lineage>
</organism>
<proteinExistence type="predicted"/>